<name>A0A9P4QR26_9PLEO</name>
<accession>A0A9P4QR26</accession>
<dbReference type="EMBL" id="ML996249">
    <property type="protein sequence ID" value="KAF2729307.1"/>
    <property type="molecule type" value="Genomic_DNA"/>
</dbReference>
<sequence>MKTTAAIESNNFFSTKLDIDTSKTQINMPDIVFAFGPSHSFYFFAGHTRHFSKIPEQFKRYVLESPENEMKRLKQPQCVALGPTEQEYYTMYQTMEDTDRYTYDFQSSHPELMNWLKPLSKVVGTHVAIGPRRTFYACVPTLTNGGTFYSPSIPADLKSLLDDNASADPNRKFTAQVSLGYGDSWYVLWPNGEVSWDFKGHYDELDTIMETLPEKCILHLVLNPWERGQYFMVLEDGEVKFCLPEEYAGEIEDAIKDHQNQWQTKRISSIKGGKAQSHIVGANKIHMVLKDGRRRDKDGPDAPPPYDGGSV</sequence>
<evidence type="ECO:0000256" key="1">
    <source>
        <dbReference type="SAM" id="MobiDB-lite"/>
    </source>
</evidence>
<gene>
    <name evidence="2" type="ORF">EJ04DRAFT_580731</name>
</gene>
<reference evidence="2" key="1">
    <citation type="journal article" date="2020" name="Stud. Mycol.">
        <title>101 Dothideomycetes genomes: a test case for predicting lifestyles and emergence of pathogens.</title>
        <authorList>
            <person name="Haridas S."/>
            <person name="Albert R."/>
            <person name="Binder M."/>
            <person name="Bloem J."/>
            <person name="Labutti K."/>
            <person name="Salamov A."/>
            <person name="Andreopoulos B."/>
            <person name="Baker S."/>
            <person name="Barry K."/>
            <person name="Bills G."/>
            <person name="Bluhm B."/>
            <person name="Cannon C."/>
            <person name="Castanera R."/>
            <person name="Culley D."/>
            <person name="Daum C."/>
            <person name="Ezra D."/>
            <person name="Gonzalez J."/>
            <person name="Henrissat B."/>
            <person name="Kuo A."/>
            <person name="Liang C."/>
            <person name="Lipzen A."/>
            <person name="Lutzoni F."/>
            <person name="Magnuson J."/>
            <person name="Mondo S."/>
            <person name="Nolan M."/>
            <person name="Ohm R."/>
            <person name="Pangilinan J."/>
            <person name="Park H.-J."/>
            <person name="Ramirez L."/>
            <person name="Alfaro M."/>
            <person name="Sun H."/>
            <person name="Tritt A."/>
            <person name="Yoshinaga Y."/>
            <person name="Zwiers L.-H."/>
            <person name="Turgeon B."/>
            <person name="Goodwin S."/>
            <person name="Spatafora J."/>
            <person name="Crous P."/>
            <person name="Grigoriev I."/>
        </authorList>
    </citation>
    <scope>NUCLEOTIDE SEQUENCE</scope>
    <source>
        <strain evidence="2">CBS 125425</strain>
    </source>
</reference>
<dbReference type="OrthoDB" id="3775071at2759"/>
<feature type="compositionally biased region" description="Pro residues" evidence="1">
    <location>
        <begin position="301"/>
        <end position="311"/>
    </location>
</feature>
<feature type="compositionally biased region" description="Basic and acidic residues" evidence="1">
    <location>
        <begin position="291"/>
        <end position="300"/>
    </location>
</feature>
<keyword evidence="3" id="KW-1185">Reference proteome</keyword>
<dbReference type="AlphaFoldDB" id="A0A9P4QR26"/>
<dbReference type="Proteomes" id="UP000799444">
    <property type="component" value="Unassembled WGS sequence"/>
</dbReference>
<evidence type="ECO:0000313" key="2">
    <source>
        <dbReference type="EMBL" id="KAF2729307.1"/>
    </source>
</evidence>
<feature type="region of interest" description="Disordered" evidence="1">
    <location>
        <begin position="291"/>
        <end position="311"/>
    </location>
</feature>
<organism evidence="2 3">
    <name type="scientific">Polyplosphaeria fusca</name>
    <dbReference type="NCBI Taxonomy" id="682080"/>
    <lineage>
        <taxon>Eukaryota</taxon>
        <taxon>Fungi</taxon>
        <taxon>Dikarya</taxon>
        <taxon>Ascomycota</taxon>
        <taxon>Pezizomycotina</taxon>
        <taxon>Dothideomycetes</taxon>
        <taxon>Pleosporomycetidae</taxon>
        <taxon>Pleosporales</taxon>
        <taxon>Tetraplosphaeriaceae</taxon>
        <taxon>Polyplosphaeria</taxon>
    </lineage>
</organism>
<proteinExistence type="predicted"/>
<protein>
    <submittedName>
        <fullName evidence="2">Uncharacterized protein</fullName>
    </submittedName>
</protein>
<comment type="caution">
    <text evidence="2">The sequence shown here is derived from an EMBL/GenBank/DDBJ whole genome shotgun (WGS) entry which is preliminary data.</text>
</comment>
<evidence type="ECO:0000313" key="3">
    <source>
        <dbReference type="Proteomes" id="UP000799444"/>
    </source>
</evidence>